<accession>A0A3N2QL52</accession>
<reference evidence="2 3" key="1">
    <citation type="submission" date="2018-10" db="EMBL/GenBank/DDBJ databases">
        <title>Histidinibacterium lentulum gen. nov., sp. nov., a marine bacterium from the culture broth of Picochlorum sp. 122.</title>
        <authorList>
            <person name="Wang G."/>
        </authorList>
    </citation>
    <scope>NUCLEOTIDE SEQUENCE [LARGE SCALE GENOMIC DNA]</scope>
    <source>
        <strain evidence="2 3">B17</strain>
    </source>
</reference>
<proteinExistence type="predicted"/>
<evidence type="ECO:0000313" key="3">
    <source>
        <dbReference type="Proteomes" id="UP000268016"/>
    </source>
</evidence>
<sequence>MRRLLGVAALAGLAACGEAPVEVSAPVPERPPTAPDTSPVPQSRAEAPSAASEALSLFYARLETDLLSRGLLRRDGGGPDAPFTDTTLARNFERIALFDEYVFDGPSIRAETTESFLRRWEETVRFGVEFGARVPEAQRAEDRANVAAFVRRLSRVSGHPMIYDETDPNFHVLILTEDDRRSIAPRLRELVPGISDTSIRAFQTPDRGTLCLVLAFSPGNSAVYTKAVALIRAEHPDLLRLSCIHEELAQGLGLANDSPLARPSIFNDDEEFGLLTTHDELLLKMLYDPRLTPGMTAPEARPIVRQIASELVGGPS</sequence>
<dbReference type="InterPro" id="IPR021323">
    <property type="entry name" value="DUF2927"/>
</dbReference>
<name>A0A3N2QL52_9RHOB</name>
<comment type="caution">
    <text evidence="2">The sequence shown here is derived from an EMBL/GenBank/DDBJ whole genome shotgun (WGS) entry which is preliminary data.</text>
</comment>
<keyword evidence="3" id="KW-1185">Reference proteome</keyword>
<dbReference type="Pfam" id="PF11150">
    <property type="entry name" value="DUF2927"/>
    <property type="match status" value="1"/>
</dbReference>
<organism evidence="2 3">
    <name type="scientific">Histidinibacterium lentulum</name>
    <dbReference type="NCBI Taxonomy" id="2480588"/>
    <lineage>
        <taxon>Bacteria</taxon>
        <taxon>Pseudomonadati</taxon>
        <taxon>Pseudomonadota</taxon>
        <taxon>Alphaproteobacteria</taxon>
        <taxon>Rhodobacterales</taxon>
        <taxon>Paracoccaceae</taxon>
        <taxon>Histidinibacterium</taxon>
    </lineage>
</organism>
<feature type="region of interest" description="Disordered" evidence="1">
    <location>
        <begin position="23"/>
        <end position="47"/>
    </location>
</feature>
<gene>
    <name evidence="2" type="ORF">EAT49_19675</name>
</gene>
<dbReference type="OrthoDB" id="3295600at2"/>
<protein>
    <submittedName>
        <fullName evidence="2">DUF2927 domain-containing protein</fullName>
    </submittedName>
</protein>
<dbReference type="EMBL" id="RDRB01000014">
    <property type="protein sequence ID" value="ROT95922.1"/>
    <property type="molecule type" value="Genomic_DNA"/>
</dbReference>
<dbReference type="AlphaFoldDB" id="A0A3N2QL52"/>
<evidence type="ECO:0000256" key="1">
    <source>
        <dbReference type="SAM" id="MobiDB-lite"/>
    </source>
</evidence>
<dbReference type="Proteomes" id="UP000268016">
    <property type="component" value="Unassembled WGS sequence"/>
</dbReference>
<evidence type="ECO:0000313" key="2">
    <source>
        <dbReference type="EMBL" id="ROT95922.1"/>
    </source>
</evidence>
<dbReference type="PROSITE" id="PS51257">
    <property type="entry name" value="PROKAR_LIPOPROTEIN"/>
    <property type="match status" value="1"/>
</dbReference>